<name>A0A8J2JTQ9_9HEXA</name>
<sequence length="45" mass="4961">NASGIITNSQSTPIFEIPESLSEDLRKFEIRLKPVNFSCPDGTHA</sequence>
<dbReference type="EMBL" id="CAJVCH010101330">
    <property type="protein sequence ID" value="CAG7723653.1"/>
    <property type="molecule type" value="Genomic_DNA"/>
</dbReference>
<evidence type="ECO:0000313" key="2">
    <source>
        <dbReference type="Proteomes" id="UP000708208"/>
    </source>
</evidence>
<gene>
    <name evidence="1" type="ORF">AFUS01_LOCUS12728</name>
</gene>
<organism evidence="1 2">
    <name type="scientific">Allacma fusca</name>
    <dbReference type="NCBI Taxonomy" id="39272"/>
    <lineage>
        <taxon>Eukaryota</taxon>
        <taxon>Metazoa</taxon>
        <taxon>Ecdysozoa</taxon>
        <taxon>Arthropoda</taxon>
        <taxon>Hexapoda</taxon>
        <taxon>Collembola</taxon>
        <taxon>Symphypleona</taxon>
        <taxon>Sminthuridae</taxon>
        <taxon>Allacma</taxon>
    </lineage>
</organism>
<comment type="caution">
    <text evidence="1">The sequence shown here is derived from an EMBL/GenBank/DDBJ whole genome shotgun (WGS) entry which is preliminary data.</text>
</comment>
<feature type="non-terminal residue" evidence="1">
    <location>
        <position position="1"/>
    </location>
</feature>
<accession>A0A8J2JTQ9</accession>
<dbReference type="Proteomes" id="UP000708208">
    <property type="component" value="Unassembled WGS sequence"/>
</dbReference>
<proteinExistence type="predicted"/>
<reference evidence="1" key="1">
    <citation type="submission" date="2021-06" db="EMBL/GenBank/DDBJ databases">
        <authorList>
            <person name="Hodson N. C."/>
            <person name="Mongue J. A."/>
            <person name="Jaron S. K."/>
        </authorList>
    </citation>
    <scope>NUCLEOTIDE SEQUENCE</scope>
</reference>
<protein>
    <submittedName>
        <fullName evidence="1">Uncharacterized protein</fullName>
    </submittedName>
</protein>
<feature type="non-terminal residue" evidence="1">
    <location>
        <position position="45"/>
    </location>
</feature>
<evidence type="ECO:0000313" key="1">
    <source>
        <dbReference type="EMBL" id="CAG7723653.1"/>
    </source>
</evidence>
<dbReference type="AlphaFoldDB" id="A0A8J2JTQ9"/>
<keyword evidence="2" id="KW-1185">Reference proteome</keyword>